<proteinExistence type="predicted"/>
<accession>A0AC61TRQ2</accession>
<protein>
    <submittedName>
        <fullName evidence="1">Phosphate starvation-inducible protein</fullName>
    </submittedName>
</protein>
<organism evidence="1 2">
    <name type="scientific">Bacillus phage vB_BsuS_PJN02</name>
    <dbReference type="NCBI Taxonomy" id="2920374"/>
    <lineage>
        <taxon>Viruses</taxon>
        <taxon>Duplodnaviria</taxon>
        <taxon>Heunggongvirae</taxon>
        <taxon>Uroviricota</taxon>
        <taxon>Caudoviricetes</taxon>
        <taxon>Heleneionescovirinae</taxon>
        <taxon>Zhangjivirus</taxon>
        <taxon>Zhangjivirus PJN02</taxon>
    </lineage>
</organism>
<keyword evidence="2" id="KW-1185">Reference proteome</keyword>
<evidence type="ECO:0000313" key="2">
    <source>
        <dbReference type="Proteomes" id="UP000829276"/>
    </source>
</evidence>
<dbReference type="EMBL" id="OM634653">
    <property type="protein sequence ID" value="UNH58372.1"/>
    <property type="molecule type" value="Genomic_DNA"/>
</dbReference>
<evidence type="ECO:0000313" key="1">
    <source>
        <dbReference type="EMBL" id="UNH58372.1"/>
    </source>
</evidence>
<sequence length="425" mass="48965">MGNLLSGFKSKRKNKYNKDDIKGYLVDTNVLLSNPEVLKKYDNIIITSHVLREIEKLELKKQDRTLQYQIRRFKRLAKSFEDYIDLTDYSFDLRDDWSKEYVDNLLVQICLDKNLAMITNDVLLRKKCKLYDIVVIEPEVSDFIEHKGFKEVFMTESELSELYLNLDKNDFNLLTNEYLVINDDLDGELLDIMKWNGEMLQSLQDKKGRLGNGLKTLQFGSFKPRDEQQIMAIDSILNNQLTSVRGRAGSGKSLIALNTAWHLVEKEGYKLFIFVNPTPLRDSQEMGFYKGDRLEKLMQSAVGTMLKSKFGDEAEILIQIQNGNLEILPFVDLRGFDTGDSKAIVWILESQNLTSDLMKLGLQRIGDNTKVIVDGDYHAQVDKDAYASDNGMKRMSEVFRGSELYGEVELQTIHRSKIAELADRM</sequence>
<reference evidence="1" key="1">
    <citation type="submission" date="2022-02" db="EMBL/GenBank/DDBJ databases">
        <authorList>
            <person name="Nazir A."/>
            <person name="Chen Y."/>
            <person name="Liu Y."/>
        </authorList>
    </citation>
    <scope>NUCLEOTIDE SEQUENCE</scope>
</reference>
<dbReference type="Proteomes" id="UP000829276">
    <property type="component" value="Segment"/>
</dbReference>
<name>A0AC61TRQ2_9CAUD</name>